<dbReference type="InterPro" id="IPR003593">
    <property type="entry name" value="AAA+_ATPase"/>
</dbReference>
<dbReference type="GO" id="GO:0016887">
    <property type="term" value="F:ATP hydrolysis activity"/>
    <property type="evidence" value="ECO:0007669"/>
    <property type="project" value="InterPro"/>
</dbReference>
<dbReference type="PROSITE" id="PS00211">
    <property type="entry name" value="ABC_TRANSPORTER_1"/>
    <property type="match status" value="1"/>
</dbReference>
<organism evidence="6 7">
    <name type="scientific">Actinophytocola xinjiangensis</name>
    <dbReference type="NCBI Taxonomy" id="485602"/>
    <lineage>
        <taxon>Bacteria</taxon>
        <taxon>Bacillati</taxon>
        <taxon>Actinomycetota</taxon>
        <taxon>Actinomycetes</taxon>
        <taxon>Pseudonocardiales</taxon>
        <taxon>Pseudonocardiaceae</taxon>
    </lineage>
</organism>
<evidence type="ECO:0000256" key="4">
    <source>
        <dbReference type="ARBA" id="ARBA00022840"/>
    </source>
</evidence>
<keyword evidence="2" id="KW-0813">Transport</keyword>
<proteinExistence type="inferred from homology"/>
<keyword evidence="3" id="KW-0547">Nucleotide-binding</keyword>
<dbReference type="RefSeq" id="WP_075133547.1">
    <property type="nucleotide sequence ID" value="NZ_MSIF01000006.1"/>
</dbReference>
<dbReference type="EMBL" id="MSIF01000006">
    <property type="protein sequence ID" value="OLF10558.1"/>
    <property type="molecule type" value="Genomic_DNA"/>
</dbReference>
<sequence length="247" mass="26801">MSALGVHGLTVDLGGRTVLTDVDLTVDKGELVGLVGPNGAGKTTLLRTLMGLLRPRAGQVVVADGPVRRGRAKLGYVPQRHEFAWDFPISVENVVMTGRTGMLGLFRRPGVTDWRAVAEAIDRVRMTDLRSRPVGELSGGQRQRVLLARALALQPSVLLLDEPFTGLDMPTQDMLSDLLRSLAREAHAVLTTTHDLPGALHTCDRLALLNRTVIAAGTPDQLRDEQLWMDTFGIGEHSPLLKILKAT</sequence>
<dbReference type="PANTHER" id="PTHR42734:SF5">
    <property type="entry name" value="IRON TRANSPORT SYSTEM ATP-BINDING PROTEIN HI_0361-RELATED"/>
    <property type="match status" value="1"/>
</dbReference>
<evidence type="ECO:0000256" key="1">
    <source>
        <dbReference type="ARBA" id="ARBA00005417"/>
    </source>
</evidence>
<evidence type="ECO:0000256" key="3">
    <source>
        <dbReference type="ARBA" id="ARBA00022741"/>
    </source>
</evidence>
<dbReference type="InterPro" id="IPR003439">
    <property type="entry name" value="ABC_transporter-like_ATP-bd"/>
</dbReference>
<evidence type="ECO:0000313" key="6">
    <source>
        <dbReference type="EMBL" id="OLF10558.1"/>
    </source>
</evidence>
<accession>A0A7Z0WLZ0</accession>
<dbReference type="Pfam" id="PF00005">
    <property type="entry name" value="ABC_tran"/>
    <property type="match status" value="1"/>
</dbReference>
<dbReference type="PANTHER" id="PTHR42734">
    <property type="entry name" value="METAL TRANSPORT SYSTEM ATP-BINDING PROTEIN TM_0124-RELATED"/>
    <property type="match status" value="1"/>
</dbReference>
<keyword evidence="4 6" id="KW-0067">ATP-binding</keyword>
<dbReference type="GO" id="GO:0005524">
    <property type="term" value="F:ATP binding"/>
    <property type="evidence" value="ECO:0007669"/>
    <property type="project" value="UniProtKB-KW"/>
</dbReference>
<dbReference type="AlphaFoldDB" id="A0A7Z0WLZ0"/>
<feature type="domain" description="ABC transporter" evidence="5">
    <location>
        <begin position="4"/>
        <end position="235"/>
    </location>
</feature>
<dbReference type="InterPro" id="IPR017871">
    <property type="entry name" value="ABC_transporter-like_CS"/>
</dbReference>
<dbReference type="InterPro" id="IPR027417">
    <property type="entry name" value="P-loop_NTPase"/>
</dbReference>
<reference evidence="6 7" key="1">
    <citation type="submission" date="2016-12" db="EMBL/GenBank/DDBJ databases">
        <title>The draft genome sequence of Actinophytocola xinjiangensis.</title>
        <authorList>
            <person name="Wang W."/>
            <person name="Yuan L."/>
        </authorList>
    </citation>
    <scope>NUCLEOTIDE SEQUENCE [LARGE SCALE GENOMIC DNA]</scope>
    <source>
        <strain evidence="6 7">CGMCC 4.4663</strain>
    </source>
</reference>
<dbReference type="Gene3D" id="3.40.50.300">
    <property type="entry name" value="P-loop containing nucleotide triphosphate hydrolases"/>
    <property type="match status" value="1"/>
</dbReference>
<dbReference type="SMART" id="SM00382">
    <property type="entry name" value="AAA"/>
    <property type="match status" value="1"/>
</dbReference>
<name>A0A7Z0WLZ0_9PSEU</name>
<dbReference type="FunFam" id="3.40.50.300:FF:000134">
    <property type="entry name" value="Iron-enterobactin ABC transporter ATP-binding protein"/>
    <property type="match status" value="1"/>
</dbReference>
<evidence type="ECO:0000313" key="7">
    <source>
        <dbReference type="Proteomes" id="UP000185696"/>
    </source>
</evidence>
<dbReference type="InterPro" id="IPR022508">
    <property type="entry name" value="ABC_trspt_anch-rpt_ATP-bd"/>
</dbReference>
<keyword evidence="7" id="KW-1185">Reference proteome</keyword>
<dbReference type="CDD" id="cd03235">
    <property type="entry name" value="ABC_Metallic_Cations"/>
    <property type="match status" value="1"/>
</dbReference>
<dbReference type="InterPro" id="IPR050153">
    <property type="entry name" value="Metal_Ion_Import_ABC"/>
</dbReference>
<gene>
    <name evidence="6" type="ORF">BLA60_15365</name>
</gene>
<dbReference type="Proteomes" id="UP000185696">
    <property type="component" value="Unassembled WGS sequence"/>
</dbReference>
<evidence type="ECO:0000256" key="2">
    <source>
        <dbReference type="ARBA" id="ARBA00022448"/>
    </source>
</evidence>
<dbReference type="NCBIfam" id="TIGR03771">
    <property type="entry name" value="anch_rpt_ABC"/>
    <property type="match status" value="1"/>
</dbReference>
<comment type="similarity">
    <text evidence="1">Belongs to the ABC transporter superfamily.</text>
</comment>
<evidence type="ECO:0000259" key="5">
    <source>
        <dbReference type="PROSITE" id="PS50893"/>
    </source>
</evidence>
<dbReference type="PROSITE" id="PS50893">
    <property type="entry name" value="ABC_TRANSPORTER_2"/>
    <property type="match status" value="1"/>
</dbReference>
<dbReference type="OrthoDB" id="3426016at2"/>
<dbReference type="SUPFAM" id="SSF52540">
    <property type="entry name" value="P-loop containing nucleoside triphosphate hydrolases"/>
    <property type="match status" value="1"/>
</dbReference>
<protein>
    <submittedName>
        <fullName evidence="6">Anchored repeat-type ABC transporter ATP-binding subunit</fullName>
    </submittedName>
</protein>
<comment type="caution">
    <text evidence="6">The sequence shown here is derived from an EMBL/GenBank/DDBJ whole genome shotgun (WGS) entry which is preliminary data.</text>
</comment>